<evidence type="ECO:0000256" key="4">
    <source>
        <dbReference type="ARBA" id="ARBA00022540"/>
    </source>
</evidence>
<feature type="domain" description="MIF4G" evidence="8">
    <location>
        <begin position="1"/>
        <end position="241"/>
    </location>
</feature>
<dbReference type="InterPro" id="IPR003890">
    <property type="entry name" value="MIF4G-like_typ-3"/>
</dbReference>
<dbReference type="GeneID" id="19306113"/>
<keyword evidence="6" id="KW-0694">RNA-binding</keyword>
<dbReference type="PANTHER" id="PTHR23253:SF9">
    <property type="entry name" value="EUKARYOTIC TRANSLATION INITIATION FACTOR 4 GAMMA 2"/>
    <property type="match status" value="1"/>
</dbReference>
<proteinExistence type="inferred from homology"/>
<dbReference type="SMART" id="SM00543">
    <property type="entry name" value="MIF4G"/>
    <property type="match status" value="1"/>
</dbReference>
<reference evidence="9 10" key="1">
    <citation type="journal article" date="2012" name="Science">
        <title>The Paleozoic origin of enzymatic lignin decomposition reconstructed from 31 fungal genomes.</title>
        <authorList>
            <person name="Floudas D."/>
            <person name="Binder M."/>
            <person name="Riley R."/>
            <person name="Barry K."/>
            <person name="Blanchette R.A."/>
            <person name="Henrissat B."/>
            <person name="Martinez A.T."/>
            <person name="Otillar R."/>
            <person name="Spatafora J.W."/>
            <person name="Yadav J.S."/>
            <person name="Aerts A."/>
            <person name="Benoit I."/>
            <person name="Boyd A."/>
            <person name="Carlson A."/>
            <person name="Copeland A."/>
            <person name="Coutinho P.M."/>
            <person name="de Vries R.P."/>
            <person name="Ferreira P."/>
            <person name="Findley K."/>
            <person name="Foster B."/>
            <person name="Gaskell J."/>
            <person name="Glotzer D."/>
            <person name="Gorecki P."/>
            <person name="Heitman J."/>
            <person name="Hesse C."/>
            <person name="Hori C."/>
            <person name="Igarashi K."/>
            <person name="Jurgens J.A."/>
            <person name="Kallen N."/>
            <person name="Kersten P."/>
            <person name="Kohler A."/>
            <person name="Kuees U."/>
            <person name="Kumar T.K.A."/>
            <person name="Kuo A."/>
            <person name="LaButti K."/>
            <person name="Larrondo L.F."/>
            <person name="Lindquist E."/>
            <person name="Ling A."/>
            <person name="Lombard V."/>
            <person name="Lucas S."/>
            <person name="Lundell T."/>
            <person name="Martin R."/>
            <person name="McLaughlin D.J."/>
            <person name="Morgenstern I."/>
            <person name="Morin E."/>
            <person name="Murat C."/>
            <person name="Nagy L.G."/>
            <person name="Nolan M."/>
            <person name="Ohm R.A."/>
            <person name="Patyshakuliyeva A."/>
            <person name="Rokas A."/>
            <person name="Ruiz-Duenas F.J."/>
            <person name="Sabat G."/>
            <person name="Salamov A."/>
            <person name="Samejima M."/>
            <person name="Schmutz J."/>
            <person name="Slot J.C."/>
            <person name="St John F."/>
            <person name="Stenlid J."/>
            <person name="Sun H."/>
            <person name="Sun S."/>
            <person name="Syed K."/>
            <person name="Tsang A."/>
            <person name="Wiebenga A."/>
            <person name="Young D."/>
            <person name="Pisabarro A."/>
            <person name="Eastwood D.C."/>
            <person name="Martin F."/>
            <person name="Cullen D."/>
            <person name="Grigoriev I.V."/>
            <person name="Hibbett D.S."/>
        </authorList>
    </citation>
    <scope>NUCLEOTIDE SEQUENCE [LARGE SCALE GENOMIC DNA]</scope>
    <source>
        <strain evidence="9 10">ATCC 11539</strain>
    </source>
</reference>
<dbReference type="EMBL" id="KB469302">
    <property type="protein sequence ID" value="EPQ55176.1"/>
    <property type="molecule type" value="Genomic_DNA"/>
</dbReference>
<keyword evidence="5" id="KW-0597">Phosphoprotein</keyword>
<evidence type="ECO:0000313" key="9">
    <source>
        <dbReference type="EMBL" id="EPQ55176.1"/>
    </source>
</evidence>
<dbReference type="OrthoDB" id="514777at2759"/>
<dbReference type="Gene3D" id="1.25.40.180">
    <property type="match status" value="1"/>
</dbReference>
<organism evidence="9 10">
    <name type="scientific">Gloeophyllum trabeum (strain ATCC 11539 / FP-39264 / Madison 617)</name>
    <name type="common">Brown rot fungus</name>
    <dbReference type="NCBI Taxonomy" id="670483"/>
    <lineage>
        <taxon>Eukaryota</taxon>
        <taxon>Fungi</taxon>
        <taxon>Dikarya</taxon>
        <taxon>Basidiomycota</taxon>
        <taxon>Agaricomycotina</taxon>
        <taxon>Agaricomycetes</taxon>
        <taxon>Gloeophyllales</taxon>
        <taxon>Gloeophyllaceae</taxon>
        <taxon>Gloeophyllum</taxon>
    </lineage>
</organism>
<keyword evidence="4" id="KW-0396">Initiation factor</keyword>
<dbReference type="GO" id="GO:0003729">
    <property type="term" value="F:mRNA binding"/>
    <property type="evidence" value="ECO:0007669"/>
    <property type="project" value="TreeGrafter"/>
</dbReference>
<dbReference type="AlphaFoldDB" id="S7Q565"/>
<dbReference type="RefSeq" id="XP_007866126.1">
    <property type="nucleotide sequence ID" value="XM_007867935.1"/>
</dbReference>
<name>S7Q565_GLOTA</name>
<dbReference type="eggNOG" id="KOG0401">
    <property type="taxonomic scope" value="Eukaryota"/>
</dbReference>
<keyword evidence="3" id="KW-0963">Cytoplasm</keyword>
<comment type="similarity">
    <text evidence="2">Belongs to the eukaryotic initiation factor 4G family.</text>
</comment>
<protein>
    <submittedName>
        <fullName evidence="9">ARM repeat-containing protein</fullName>
    </submittedName>
</protein>
<dbReference type="HOGENOM" id="CLU_030857_1_0_1"/>
<dbReference type="Proteomes" id="UP000030669">
    <property type="component" value="Unassembled WGS sequence"/>
</dbReference>
<keyword evidence="10" id="KW-1185">Reference proteome</keyword>
<keyword evidence="7" id="KW-0648">Protein biosynthesis</keyword>
<dbReference type="FunFam" id="1.25.40.180:FF:000020">
    <property type="entry name" value="Eukaryotic translation initiation factor subunit"/>
    <property type="match status" value="1"/>
</dbReference>
<evidence type="ECO:0000256" key="2">
    <source>
        <dbReference type="ARBA" id="ARBA00005775"/>
    </source>
</evidence>
<evidence type="ECO:0000256" key="7">
    <source>
        <dbReference type="ARBA" id="ARBA00022917"/>
    </source>
</evidence>
<dbReference type="InterPro" id="IPR016024">
    <property type="entry name" value="ARM-type_fold"/>
</dbReference>
<dbReference type="GO" id="GO:0003743">
    <property type="term" value="F:translation initiation factor activity"/>
    <property type="evidence" value="ECO:0007669"/>
    <property type="project" value="UniProtKB-KW"/>
</dbReference>
<comment type="subcellular location">
    <subcellularLocation>
        <location evidence="1">Cytoplasm</location>
    </subcellularLocation>
</comment>
<accession>S7Q565</accession>
<dbReference type="Pfam" id="PF02854">
    <property type="entry name" value="MIF4G"/>
    <property type="match status" value="1"/>
</dbReference>
<evidence type="ECO:0000256" key="6">
    <source>
        <dbReference type="ARBA" id="ARBA00022884"/>
    </source>
</evidence>
<dbReference type="GO" id="GO:0010494">
    <property type="term" value="C:cytoplasmic stress granule"/>
    <property type="evidence" value="ECO:0007669"/>
    <property type="project" value="UniProtKB-ARBA"/>
</dbReference>
<dbReference type="PANTHER" id="PTHR23253">
    <property type="entry name" value="EUKARYOTIC TRANSLATION INITIATION FACTOR 4 GAMMA"/>
    <property type="match status" value="1"/>
</dbReference>
<sequence>EVRGLLDKLTMERFESTSNKIIDWANKSEKEKDGRILIQVIHLIIERAIDEAALSDMYARLCRKMTEQISPNVQVEGIRNPEGKPITGGQLFRKYLLDRCQEDFERGWAAQEAPAAAAKVEASENEATLHPKEYLAAQKARRQGLGLMKFIGELFKLQILTERIMHECIKKLLSNVDNPEEEEIESLCQLLTTVGQILDTPRAKLYMDIYFTRMKELAKNPKVSSRMQCTLQDVIELRERRWIPPTMIALWV</sequence>
<feature type="non-terminal residue" evidence="9">
    <location>
        <position position="1"/>
    </location>
</feature>
<dbReference type="OMA" id="IMHTCIM"/>
<evidence type="ECO:0000259" key="8">
    <source>
        <dbReference type="SMART" id="SM00543"/>
    </source>
</evidence>
<evidence type="ECO:0000256" key="1">
    <source>
        <dbReference type="ARBA" id="ARBA00004496"/>
    </source>
</evidence>
<evidence type="ECO:0000256" key="3">
    <source>
        <dbReference type="ARBA" id="ARBA00022490"/>
    </source>
</evidence>
<evidence type="ECO:0000313" key="10">
    <source>
        <dbReference type="Proteomes" id="UP000030669"/>
    </source>
</evidence>
<gene>
    <name evidence="9" type="ORF">GLOTRDRAFT_42151</name>
</gene>
<dbReference type="GO" id="GO:0016281">
    <property type="term" value="C:eukaryotic translation initiation factor 4F complex"/>
    <property type="evidence" value="ECO:0007669"/>
    <property type="project" value="TreeGrafter"/>
</dbReference>
<dbReference type="SUPFAM" id="SSF48371">
    <property type="entry name" value="ARM repeat"/>
    <property type="match status" value="1"/>
</dbReference>
<dbReference type="STRING" id="670483.S7Q565"/>
<evidence type="ECO:0000256" key="5">
    <source>
        <dbReference type="ARBA" id="ARBA00022553"/>
    </source>
</evidence>
<dbReference type="KEGG" id="gtr:GLOTRDRAFT_42151"/>